<gene>
    <name evidence="1" type="primary">hvp24</name>
</gene>
<reference evidence="1" key="1">
    <citation type="journal article" date="2003" name="FEMS Microbiol. Lett.">
        <title>Detection of bacteriophage VSH-1 svp38 gene in Brachyspira spirochetes.</title>
        <authorList>
            <person name="Stanton T.B."/>
            <person name="Thompson M.G."/>
            <person name="Humphrey S.B."/>
            <person name="Zuerner R.L."/>
        </authorList>
    </citation>
    <scope>NUCLEOTIDE SEQUENCE</scope>
    <source>
        <strain evidence="1">B204</strain>
    </source>
</reference>
<sequence>MKIKIKKGYDMIHFKNSVIYVLDNFMNFMADEYIDFSGNKVQGENNLNSLLDDKLKIDCFSLGAVKSMSKSFLWATISEGESRGSNSYIGDSAGFADDISLKATVYKELKAGESFLAYTMIPLALNQASRYWISKLNDEGERIALSPVIKWESPSFDSENNKRQFNDFSSIRGVSFSLDINFRIMTGSYLNEVLY</sequence>
<proteinExistence type="predicted"/>
<evidence type="ECO:0000313" key="1">
    <source>
        <dbReference type="EMBL" id="AAX81970.1"/>
    </source>
</evidence>
<accession>Q56AZ8</accession>
<name>Q56AZ8_BRAHO</name>
<reference evidence="1" key="2">
    <citation type="journal article" date="2005" name="J. Bacteriol.">
        <title>Identification of genes of VSH-1, a prophage-like gene transfer agent of Brachyspira hyodysenteriae.</title>
        <authorList>
            <person name="Matson E.G."/>
            <person name="Thompson M.G."/>
            <person name="Humphrey S.B."/>
            <person name="Zuerner R.L."/>
            <person name="Stanton T.B."/>
        </authorList>
    </citation>
    <scope>NUCLEOTIDE SEQUENCE</scope>
    <source>
        <strain evidence="1">B204</strain>
    </source>
</reference>
<dbReference type="EMBL" id="AY971355">
    <property type="protein sequence ID" value="AAX81970.1"/>
    <property type="molecule type" value="Genomic_DNA"/>
</dbReference>
<organism evidence="1">
    <name type="scientific">Brachyspira hyodysenteriae</name>
    <name type="common">Treponema hyodysenteriae</name>
    <dbReference type="NCBI Taxonomy" id="159"/>
    <lineage>
        <taxon>Bacteria</taxon>
        <taxon>Pseudomonadati</taxon>
        <taxon>Spirochaetota</taxon>
        <taxon>Spirochaetia</taxon>
        <taxon>Brachyspirales</taxon>
        <taxon>Brachyspiraceae</taxon>
        <taxon>Brachyspira</taxon>
    </lineage>
</organism>
<protein>
    <submittedName>
        <fullName evidence="1">Hvp 24</fullName>
    </submittedName>
</protein>
<dbReference type="AlphaFoldDB" id="Q56AZ8"/>